<dbReference type="Gene3D" id="3.10.20.90">
    <property type="entry name" value="Phosphatidylinositol 3-kinase Catalytic Subunit, Chain A, domain 1"/>
    <property type="match status" value="1"/>
</dbReference>
<organism evidence="3 4">
    <name type="scientific">Acanthocheilonema viteae</name>
    <name type="common">Filarial nematode worm</name>
    <name type="synonym">Dipetalonema viteae</name>
    <dbReference type="NCBI Taxonomy" id="6277"/>
    <lineage>
        <taxon>Eukaryota</taxon>
        <taxon>Metazoa</taxon>
        <taxon>Ecdysozoa</taxon>
        <taxon>Nematoda</taxon>
        <taxon>Chromadorea</taxon>
        <taxon>Rhabditida</taxon>
        <taxon>Spirurina</taxon>
        <taxon>Spiruromorpha</taxon>
        <taxon>Filarioidea</taxon>
        <taxon>Onchocercidae</taxon>
        <taxon>Acanthocheilonema</taxon>
    </lineage>
</organism>
<name>A0A498S8E1_ACAVI</name>
<dbReference type="STRING" id="6277.A0A498S8E1"/>
<dbReference type="InterPro" id="IPR011993">
    <property type="entry name" value="PH-like_dom_sf"/>
</dbReference>
<keyword evidence="4" id="KW-1185">Reference proteome</keyword>
<evidence type="ECO:0000313" key="3">
    <source>
        <dbReference type="EMBL" id="VBB27031.1"/>
    </source>
</evidence>
<feature type="compositionally biased region" description="Polar residues" evidence="1">
    <location>
        <begin position="504"/>
        <end position="522"/>
    </location>
</feature>
<proteinExistence type="predicted"/>
<feature type="compositionally biased region" description="Low complexity" evidence="1">
    <location>
        <begin position="1"/>
        <end position="12"/>
    </location>
</feature>
<dbReference type="SUPFAM" id="SSF47031">
    <property type="entry name" value="Second domain of FERM"/>
    <property type="match status" value="1"/>
</dbReference>
<dbReference type="Pfam" id="PF00373">
    <property type="entry name" value="FERM_M"/>
    <property type="match status" value="1"/>
</dbReference>
<dbReference type="Gene3D" id="2.30.29.30">
    <property type="entry name" value="Pleckstrin-homology domain (PH domain)/Phosphotyrosine-binding domain (PTB)"/>
    <property type="match status" value="1"/>
</dbReference>
<dbReference type="CDD" id="cd14473">
    <property type="entry name" value="FERM_B-lobe"/>
    <property type="match status" value="1"/>
</dbReference>
<dbReference type="Proteomes" id="UP000276991">
    <property type="component" value="Unassembled WGS sequence"/>
</dbReference>
<dbReference type="GO" id="GO:0005886">
    <property type="term" value="C:plasma membrane"/>
    <property type="evidence" value="ECO:0007669"/>
    <property type="project" value="TreeGrafter"/>
</dbReference>
<gene>
    <name evidence="3" type="ORF">NAV_LOCUS1861</name>
</gene>
<protein>
    <recommendedName>
        <fullName evidence="2">FERM central domain-containing protein</fullName>
    </recommendedName>
</protein>
<accession>A0A498S8E1</accession>
<dbReference type="PANTHER" id="PTHR13283">
    <property type="entry name" value="KREV INTERACTION TRAPPED 1-RELATED"/>
    <property type="match status" value="1"/>
</dbReference>
<dbReference type="PANTHER" id="PTHR13283:SF10">
    <property type="entry name" value="FERM DOMAIN-CONTAINING PROTEIN 8"/>
    <property type="match status" value="1"/>
</dbReference>
<dbReference type="InterPro" id="IPR014352">
    <property type="entry name" value="FERM/acyl-CoA-bd_prot_sf"/>
</dbReference>
<dbReference type="Gene3D" id="1.20.80.10">
    <property type="match status" value="1"/>
</dbReference>
<dbReference type="InterPro" id="IPR035963">
    <property type="entry name" value="FERM_2"/>
</dbReference>
<reference evidence="3 4" key="1">
    <citation type="submission" date="2018-08" db="EMBL/GenBank/DDBJ databases">
        <authorList>
            <person name="Laetsch R D."/>
            <person name="Stevens L."/>
            <person name="Kumar S."/>
            <person name="Blaxter L. M."/>
        </authorList>
    </citation>
    <scope>NUCLEOTIDE SEQUENCE [LARGE SCALE GENOMIC DNA]</scope>
</reference>
<feature type="region of interest" description="Disordered" evidence="1">
    <location>
        <begin position="502"/>
        <end position="522"/>
    </location>
</feature>
<dbReference type="EMBL" id="UPTC01000171">
    <property type="protein sequence ID" value="VBB27031.1"/>
    <property type="molecule type" value="Genomic_DNA"/>
</dbReference>
<dbReference type="AlphaFoldDB" id="A0A498S8E1"/>
<dbReference type="OrthoDB" id="2142533at2759"/>
<dbReference type="InterPro" id="IPR051594">
    <property type="entry name" value="KRIT1/FRMD8"/>
</dbReference>
<evidence type="ECO:0000313" key="4">
    <source>
        <dbReference type="Proteomes" id="UP000276991"/>
    </source>
</evidence>
<sequence length="570" mass="64275">MFQKSSDSSASSGKRHVKLQNIKQDEASTNVSELKSTEKVQALAHSPVGYTLSHLLDVNLRDCSQQSTSLSSRLDDSLDITIYWADGKGLKFSLVGGKLATVSSLLLLLADHLGVISEVFNEVCALWMVSNLLEVQLKPHHNPYEIRKNWVQFLHRFTNAESSELVADEPLLVLKRNVQLSVEREHELEQDYTNEILTEILYRSAKQEILNGRYVCDIELNIKLAALQMAIDLEPNEDFDLPDVFGEEIEMFFPLKYRRNVRTFHLFGIPIIGCKVEISDQYFYFIDFNIFRAAFFRGYVERPLGGPLKEIKKMILSTTLPDIPVLIGISCGYVTLIDEAKHEILLVQRLLDCDCRCFDDRFEVAVSVAGLSECPWLLLTFPDTSFIINRSLNSETEVLKFSEKMKMLQVFSKEAIMIEALINSLTKLLERNGDSGMLNLNHNNCRKTKKAEEKSLDFEGTLSGNSSPGDKAHITNISVSEIYKVNTYNVHQNRNYSLEVLDSQCPSSSGSSRTNDQTRGNSSIHRSLVDACNLPNPFISNINKLCLATLDADGHCLEAQGSLRVLLEVM</sequence>
<dbReference type="InterPro" id="IPR019748">
    <property type="entry name" value="FERM_central"/>
</dbReference>
<dbReference type="GO" id="GO:0090090">
    <property type="term" value="P:negative regulation of canonical Wnt signaling pathway"/>
    <property type="evidence" value="ECO:0007669"/>
    <property type="project" value="TreeGrafter"/>
</dbReference>
<evidence type="ECO:0000259" key="2">
    <source>
        <dbReference type="Pfam" id="PF00373"/>
    </source>
</evidence>
<feature type="region of interest" description="Disordered" evidence="1">
    <location>
        <begin position="1"/>
        <end position="30"/>
    </location>
</feature>
<evidence type="ECO:0000256" key="1">
    <source>
        <dbReference type="SAM" id="MobiDB-lite"/>
    </source>
</evidence>
<feature type="domain" description="FERM central" evidence="2">
    <location>
        <begin position="188"/>
        <end position="260"/>
    </location>
</feature>